<comment type="catalytic activity">
    <reaction evidence="14">
        <text>ATP + H2O = ADP + phosphate + H(+)</text>
        <dbReference type="Rhea" id="RHEA:13065"/>
        <dbReference type="ChEBI" id="CHEBI:15377"/>
        <dbReference type="ChEBI" id="CHEBI:15378"/>
        <dbReference type="ChEBI" id="CHEBI:30616"/>
        <dbReference type="ChEBI" id="CHEBI:43474"/>
        <dbReference type="ChEBI" id="CHEBI:456216"/>
        <dbReference type="EC" id="5.6.2.4"/>
    </reaction>
</comment>
<dbReference type="GO" id="GO:0006281">
    <property type="term" value="P:DNA repair"/>
    <property type="evidence" value="ECO:0007669"/>
    <property type="project" value="UniProtKB-KW"/>
</dbReference>
<dbReference type="EMBL" id="CAFBPI010000021">
    <property type="protein sequence ID" value="CAB5011564.1"/>
    <property type="molecule type" value="Genomic_DNA"/>
</dbReference>
<gene>
    <name evidence="19" type="ORF">UFOPK1380_00328</name>
    <name evidence="20" type="ORF">UFOPK1863_00161</name>
    <name evidence="21" type="ORF">UFOPK3555_00232</name>
    <name evidence="22" type="ORF">UFOPK4095_00495</name>
</gene>
<evidence type="ECO:0000256" key="7">
    <source>
        <dbReference type="ARBA" id="ARBA00022840"/>
    </source>
</evidence>
<dbReference type="InterPro" id="IPR045562">
    <property type="entry name" value="RecG_dom3_C"/>
</dbReference>
<dbReference type="CDD" id="cd04488">
    <property type="entry name" value="RecG_wedge_OBF"/>
    <property type="match status" value="1"/>
</dbReference>
<keyword evidence="7" id="KW-0067">ATP-binding</keyword>
<protein>
    <recommendedName>
        <fullName evidence="2">ATP-dependent DNA helicase RecG</fullName>
        <ecNumber evidence="13">5.6.2.4</ecNumber>
    </recommendedName>
    <alternativeName>
        <fullName evidence="15">DNA branch migration protein RecG</fullName>
    </alternativeName>
    <alternativeName>
        <fullName evidence="16">Probable DNA 3'-5' helicase RecG</fullName>
    </alternativeName>
</protein>
<dbReference type="SUPFAM" id="SSF52540">
    <property type="entry name" value="P-loop containing nucleoside triphosphate hydrolases"/>
    <property type="match status" value="2"/>
</dbReference>
<accession>A0A6J6AXZ2</accession>
<keyword evidence="8" id="KW-0238">DNA-binding</keyword>
<evidence type="ECO:0000313" key="20">
    <source>
        <dbReference type="EMBL" id="CAB4607271.1"/>
    </source>
</evidence>
<evidence type="ECO:0000313" key="19">
    <source>
        <dbReference type="EMBL" id="CAB4531178.1"/>
    </source>
</evidence>
<dbReference type="NCBIfam" id="NF008167">
    <property type="entry name" value="PRK10917.2-1"/>
    <property type="match status" value="1"/>
</dbReference>
<dbReference type="SMART" id="SM00490">
    <property type="entry name" value="HELICc"/>
    <property type="match status" value="1"/>
</dbReference>
<evidence type="ECO:0000313" key="21">
    <source>
        <dbReference type="EMBL" id="CAB4889678.1"/>
    </source>
</evidence>
<evidence type="ECO:0000256" key="5">
    <source>
        <dbReference type="ARBA" id="ARBA00022801"/>
    </source>
</evidence>
<evidence type="ECO:0000256" key="15">
    <source>
        <dbReference type="ARBA" id="ARBA00049803"/>
    </source>
</evidence>
<dbReference type="InterPro" id="IPR004609">
    <property type="entry name" value="ATP-dep_DNA_helicase_RecG"/>
</dbReference>
<keyword evidence="9" id="KW-0233">DNA recombination</keyword>
<dbReference type="GO" id="GO:0016787">
    <property type="term" value="F:hydrolase activity"/>
    <property type="evidence" value="ECO:0007669"/>
    <property type="project" value="UniProtKB-KW"/>
</dbReference>
<dbReference type="GO" id="GO:0043138">
    <property type="term" value="F:3'-5' DNA helicase activity"/>
    <property type="evidence" value="ECO:0007669"/>
    <property type="project" value="UniProtKB-EC"/>
</dbReference>
<evidence type="ECO:0000256" key="16">
    <source>
        <dbReference type="ARBA" id="ARBA00049819"/>
    </source>
</evidence>
<dbReference type="InterPro" id="IPR027417">
    <property type="entry name" value="P-loop_NTPase"/>
</dbReference>
<dbReference type="SMART" id="SM00487">
    <property type="entry name" value="DEXDc"/>
    <property type="match status" value="1"/>
</dbReference>
<dbReference type="InterPro" id="IPR012340">
    <property type="entry name" value="NA-bd_OB-fold"/>
</dbReference>
<dbReference type="PANTHER" id="PTHR47964">
    <property type="entry name" value="ATP-DEPENDENT DNA HELICASE HOMOLOG RECG, CHLOROPLASTIC"/>
    <property type="match status" value="1"/>
</dbReference>
<evidence type="ECO:0000259" key="18">
    <source>
        <dbReference type="PROSITE" id="PS51194"/>
    </source>
</evidence>
<evidence type="ECO:0000256" key="8">
    <source>
        <dbReference type="ARBA" id="ARBA00023125"/>
    </source>
</evidence>
<dbReference type="EC" id="5.6.2.4" evidence="13"/>
<dbReference type="InterPro" id="IPR001650">
    <property type="entry name" value="Helicase_C-like"/>
</dbReference>
<dbReference type="InterPro" id="IPR011545">
    <property type="entry name" value="DEAD/DEAH_box_helicase_dom"/>
</dbReference>
<dbReference type="NCBIfam" id="TIGR00643">
    <property type="entry name" value="recG"/>
    <property type="match status" value="1"/>
</dbReference>
<dbReference type="SUPFAM" id="SSF50249">
    <property type="entry name" value="Nucleic acid-binding proteins"/>
    <property type="match status" value="1"/>
</dbReference>
<dbReference type="EMBL" id="CAEZSC010000011">
    <property type="protein sequence ID" value="CAB4531178.1"/>
    <property type="molecule type" value="Genomic_DNA"/>
</dbReference>
<evidence type="ECO:0000256" key="3">
    <source>
        <dbReference type="ARBA" id="ARBA00022741"/>
    </source>
</evidence>
<dbReference type="Gene3D" id="2.40.50.140">
    <property type="entry name" value="Nucleic acid-binding proteins"/>
    <property type="match status" value="1"/>
</dbReference>
<evidence type="ECO:0000259" key="17">
    <source>
        <dbReference type="PROSITE" id="PS51192"/>
    </source>
</evidence>
<dbReference type="EMBL" id="CAFBME010000010">
    <property type="protein sequence ID" value="CAB4889678.1"/>
    <property type="molecule type" value="Genomic_DNA"/>
</dbReference>
<dbReference type="InterPro" id="IPR014001">
    <property type="entry name" value="Helicase_ATP-bd"/>
</dbReference>
<dbReference type="PROSITE" id="PS51192">
    <property type="entry name" value="HELICASE_ATP_BIND_1"/>
    <property type="match status" value="1"/>
</dbReference>
<evidence type="ECO:0000256" key="1">
    <source>
        <dbReference type="ARBA" id="ARBA00007504"/>
    </source>
</evidence>
<evidence type="ECO:0000256" key="10">
    <source>
        <dbReference type="ARBA" id="ARBA00023204"/>
    </source>
</evidence>
<dbReference type="GO" id="GO:0006310">
    <property type="term" value="P:DNA recombination"/>
    <property type="evidence" value="ECO:0007669"/>
    <property type="project" value="UniProtKB-KW"/>
</dbReference>
<dbReference type="PANTHER" id="PTHR47964:SF1">
    <property type="entry name" value="ATP-DEPENDENT DNA HELICASE HOMOLOG RECG, CHLOROPLASTIC"/>
    <property type="match status" value="1"/>
</dbReference>
<feature type="domain" description="Helicase ATP-binding" evidence="17">
    <location>
        <begin position="294"/>
        <end position="467"/>
    </location>
</feature>
<comment type="catalytic activity">
    <reaction evidence="12">
        <text>Couples ATP hydrolysis with the unwinding of duplex DNA by translocating in the 3'-5' direction.</text>
        <dbReference type="EC" id="5.6.2.4"/>
    </reaction>
</comment>
<evidence type="ECO:0000256" key="6">
    <source>
        <dbReference type="ARBA" id="ARBA00022806"/>
    </source>
</evidence>
<evidence type="ECO:0000256" key="11">
    <source>
        <dbReference type="ARBA" id="ARBA00023235"/>
    </source>
</evidence>
<keyword evidence="3" id="KW-0547">Nucleotide-binding</keyword>
<reference evidence="19" key="1">
    <citation type="submission" date="2020-05" db="EMBL/GenBank/DDBJ databases">
        <authorList>
            <person name="Chiriac C."/>
            <person name="Salcher M."/>
            <person name="Ghai R."/>
            <person name="Kavagutti S V."/>
        </authorList>
    </citation>
    <scope>NUCLEOTIDE SEQUENCE</scope>
</reference>
<evidence type="ECO:0000256" key="13">
    <source>
        <dbReference type="ARBA" id="ARBA00034808"/>
    </source>
</evidence>
<name>A0A6J6AXZ2_9ZZZZ</name>
<comment type="similarity">
    <text evidence="1">Belongs to the helicase family. RecG subfamily.</text>
</comment>
<evidence type="ECO:0000313" key="22">
    <source>
        <dbReference type="EMBL" id="CAB5011564.1"/>
    </source>
</evidence>
<dbReference type="EMBL" id="CAEZUY010000006">
    <property type="protein sequence ID" value="CAB4607271.1"/>
    <property type="molecule type" value="Genomic_DNA"/>
</dbReference>
<keyword evidence="5" id="KW-0378">Hydrolase</keyword>
<evidence type="ECO:0000256" key="9">
    <source>
        <dbReference type="ARBA" id="ARBA00023172"/>
    </source>
</evidence>
<keyword evidence="11" id="KW-0413">Isomerase</keyword>
<dbReference type="InterPro" id="IPR047112">
    <property type="entry name" value="RecG/Mfd"/>
</dbReference>
<keyword evidence="6" id="KW-0347">Helicase</keyword>
<dbReference type="CDD" id="cd17992">
    <property type="entry name" value="DEXHc_RecG"/>
    <property type="match status" value="1"/>
</dbReference>
<evidence type="ECO:0000256" key="4">
    <source>
        <dbReference type="ARBA" id="ARBA00022763"/>
    </source>
</evidence>
<sequence length="753" mass="81734">MALRRNLGANGKDEGMATLDSTVKSVIGDKTADALAKSFGITTVEELLRHYPRRYVARGELSDISELHDGDEATVLAEISSCKLRVFGGRKILEVVINDGSKESISLTFFNQAWREKDLRVGRQGMFAGKIGLYKGKKQLSHPDYELIPDGDDVDSALQNFAGVLIPIYPSTAKFPSWKMAKCMEIVLDSLDPLEDYLPDSIISEFKYPTLAGAFEGIHRPTSLEDAERARARLTFDEALLLQLVLATRKAELAALNATPRAIIEGGIVSEFEARLPFSFTDGQQEVNAEIEHDLAQPHPMHRLLQGEVGSGKTVVALRAMLAVVDSGGQAALLAPTEVLAQQHFATISKLLGPLAEAGTLGASDHGTQVALLTGSMSAAAKRETLTRIASGDAGIVIGTHALLSQGVDFKDLGLVVVDEQHRFGVEQRDSLRSKATLPPHVLVMTATPIPRTVAMTIFGDLDVSTLRQLPSGRSPIATHVIPTLEKPHYLTRAWTRIREEIAKGHQAYIVAPRITAPDKEETKSAITQRDREMATLLGESFAEENLDGADMASVEELAPELATGALHGLKIAPLHGKQSAELKEETMRAFSTHQLDVLVSTTVIEVGVDVPNASTMVIMDADRFGVSQLHQLRGRVGRGSVPGLCLLVTSAPQDSPAMERLLAVSRTLDGFELSRIDLDQRREGDVLGRAQSGSRSQLRLLRVLRDEELIVKARELAIALIAHDPTLATHPRLAAEVNELRAEEQSAFMDKG</sequence>
<proteinExistence type="inferred from homology"/>
<evidence type="ECO:0000256" key="14">
    <source>
        <dbReference type="ARBA" id="ARBA00048988"/>
    </source>
</evidence>
<evidence type="ECO:0000256" key="12">
    <source>
        <dbReference type="ARBA" id="ARBA00034617"/>
    </source>
</evidence>
<dbReference type="Pfam" id="PF17191">
    <property type="entry name" value="RecG_wedge"/>
    <property type="match status" value="1"/>
</dbReference>
<feature type="domain" description="Helicase C-terminal" evidence="18">
    <location>
        <begin position="526"/>
        <end position="680"/>
    </location>
</feature>
<dbReference type="Pfam" id="PF19833">
    <property type="entry name" value="RecG_dom3_C"/>
    <property type="match status" value="1"/>
</dbReference>
<keyword evidence="10" id="KW-0234">DNA repair</keyword>
<dbReference type="AlphaFoldDB" id="A0A6J6AXZ2"/>
<dbReference type="GO" id="GO:0003677">
    <property type="term" value="F:DNA binding"/>
    <property type="evidence" value="ECO:0007669"/>
    <property type="project" value="UniProtKB-KW"/>
</dbReference>
<organism evidence="19">
    <name type="scientific">freshwater metagenome</name>
    <dbReference type="NCBI Taxonomy" id="449393"/>
    <lineage>
        <taxon>unclassified sequences</taxon>
        <taxon>metagenomes</taxon>
        <taxon>ecological metagenomes</taxon>
    </lineage>
</organism>
<evidence type="ECO:0000256" key="2">
    <source>
        <dbReference type="ARBA" id="ARBA00017846"/>
    </source>
</evidence>
<dbReference type="Pfam" id="PF00271">
    <property type="entry name" value="Helicase_C"/>
    <property type="match status" value="1"/>
</dbReference>
<keyword evidence="4" id="KW-0227">DNA damage</keyword>
<dbReference type="Pfam" id="PF00270">
    <property type="entry name" value="DEAD"/>
    <property type="match status" value="1"/>
</dbReference>
<dbReference type="Gene3D" id="3.40.50.300">
    <property type="entry name" value="P-loop containing nucleotide triphosphate hydrolases"/>
    <property type="match status" value="2"/>
</dbReference>
<dbReference type="PROSITE" id="PS51194">
    <property type="entry name" value="HELICASE_CTER"/>
    <property type="match status" value="1"/>
</dbReference>
<dbReference type="InterPro" id="IPR033454">
    <property type="entry name" value="RecG_wedge"/>
</dbReference>
<dbReference type="GO" id="GO:0005524">
    <property type="term" value="F:ATP binding"/>
    <property type="evidence" value="ECO:0007669"/>
    <property type="project" value="UniProtKB-KW"/>
</dbReference>